<dbReference type="AlphaFoldDB" id="A0ABD0KWR8"/>
<comment type="caution">
    <text evidence="5">The sequence shown here is derived from an EMBL/GenBank/DDBJ whole genome shotgun (WGS) entry which is preliminary data.</text>
</comment>
<dbReference type="PANTHER" id="PTHR12186:SF2">
    <property type="entry name" value="FGFR1 ONCOGENE PARTNER 2 HOMOLOG"/>
    <property type="match status" value="1"/>
</dbReference>
<feature type="coiled-coil region" evidence="3">
    <location>
        <begin position="69"/>
        <end position="99"/>
    </location>
</feature>
<accession>A0ABD0KWR8</accession>
<comment type="similarity">
    <text evidence="1">Belongs to the SIKE family.</text>
</comment>
<keyword evidence="6" id="KW-1185">Reference proteome</keyword>
<evidence type="ECO:0000313" key="6">
    <source>
        <dbReference type="Proteomes" id="UP001519460"/>
    </source>
</evidence>
<dbReference type="Pfam" id="PF05769">
    <property type="entry name" value="SIKE"/>
    <property type="match status" value="1"/>
</dbReference>
<evidence type="ECO:0000256" key="2">
    <source>
        <dbReference type="ARBA" id="ARBA00023054"/>
    </source>
</evidence>
<name>A0ABD0KWR8_9CAEN</name>
<proteinExistence type="inferred from homology"/>
<dbReference type="EMBL" id="JACVVK020000114">
    <property type="protein sequence ID" value="KAK7491505.1"/>
    <property type="molecule type" value="Genomic_DNA"/>
</dbReference>
<evidence type="ECO:0000256" key="1">
    <source>
        <dbReference type="ARBA" id="ARBA00005537"/>
    </source>
</evidence>
<feature type="region of interest" description="Disordered" evidence="4">
    <location>
        <begin position="188"/>
        <end position="224"/>
    </location>
</feature>
<dbReference type="Proteomes" id="UP001519460">
    <property type="component" value="Unassembled WGS sequence"/>
</dbReference>
<gene>
    <name evidence="5" type="ORF">BaRGS_00017334</name>
</gene>
<sequence>MALTVEKVLNDACMLITRLKDQDHQADTLISTTQVLNKRIEAMKLYQDDITELNEMAKHRPRSTLVMGIAQENRQIRELQQEKRELQMALEEHQSALQLIMHKYRQHTMHLVHANRVDTTIAQRQVRSKEEVCKLLDKVEEMATVMQEAVRLDDQQAGKLQERITRLEVENQTLRQLLEICTTANHPILGPDSDTEHDHASSSNNSTADSQKLQDSLTGAEGKS</sequence>
<evidence type="ECO:0000256" key="3">
    <source>
        <dbReference type="SAM" id="Coils"/>
    </source>
</evidence>
<feature type="compositionally biased region" description="Polar residues" evidence="4">
    <location>
        <begin position="201"/>
        <end position="217"/>
    </location>
</feature>
<dbReference type="PANTHER" id="PTHR12186">
    <property type="entry name" value="SIKE FAMILY MEMBER"/>
    <property type="match status" value="1"/>
</dbReference>
<organism evidence="5 6">
    <name type="scientific">Batillaria attramentaria</name>
    <dbReference type="NCBI Taxonomy" id="370345"/>
    <lineage>
        <taxon>Eukaryota</taxon>
        <taxon>Metazoa</taxon>
        <taxon>Spiralia</taxon>
        <taxon>Lophotrochozoa</taxon>
        <taxon>Mollusca</taxon>
        <taxon>Gastropoda</taxon>
        <taxon>Caenogastropoda</taxon>
        <taxon>Sorbeoconcha</taxon>
        <taxon>Cerithioidea</taxon>
        <taxon>Batillariidae</taxon>
        <taxon>Batillaria</taxon>
    </lineage>
</organism>
<keyword evidence="2 3" id="KW-0175">Coiled coil</keyword>
<evidence type="ECO:0000256" key="4">
    <source>
        <dbReference type="SAM" id="MobiDB-lite"/>
    </source>
</evidence>
<protein>
    <recommendedName>
        <fullName evidence="7">FGFR1 oncogene partner 2 homolog</fullName>
    </recommendedName>
</protein>
<evidence type="ECO:0008006" key="7">
    <source>
        <dbReference type="Google" id="ProtNLM"/>
    </source>
</evidence>
<evidence type="ECO:0000313" key="5">
    <source>
        <dbReference type="EMBL" id="KAK7491505.1"/>
    </source>
</evidence>
<reference evidence="5 6" key="1">
    <citation type="journal article" date="2023" name="Sci. Data">
        <title>Genome assembly of the Korean intertidal mud-creeper Batillaria attramentaria.</title>
        <authorList>
            <person name="Patra A.K."/>
            <person name="Ho P.T."/>
            <person name="Jun S."/>
            <person name="Lee S.J."/>
            <person name="Kim Y."/>
            <person name="Won Y.J."/>
        </authorList>
    </citation>
    <scope>NUCLEOTIDE SEQUENCE [LARGE SCALE GENOMIC DNA]</scope>
    <source>
        <strain evidence="5">Wonlab-2016</strain>
    </source>
</reference>
<dbReference type="InterPro" id="IPR008555">
    <property type="entry name" value="SIKE"/>
</dbReference>